<evidence type="ECO:0000256" key="16">
    <source>
        <dbReference type="ARBA" id="ARBA00022968"/>
    </source>
</evidence>
<evidence type="ECO:0000256" key="14">
    <source>
        <dbReference type="ARBA" id="ARBA00022801"/>
    </source>
</evidence>
<keyword evidence="11" id="KW-0328">Glycosyltransferase</keyword>
<evidence type="ECO:0000259" key="29">
    <source>
        <dbReference type="Pfam" id="PF17092"/>
    </source>
</evidence>
<name>A0A2N8KT82_9BURK</name>
<protein>
    <recommendedName>
        <fullName evidence="6">Penicillin-binding protein 1A</fullName>
        <ecNumber evidence="24">2.4.99.28</ecNumber>
        <ecNumber evidence="5">3.4.16.4</ecNumber>
    </recommendedName>
</protein>
<dbReference type="EMBL" id="POSP01000004">
    <property type="protein sequence ID" value="PND36675.1"/>
    <property type="molecule type" value="Genomic_DNA"/>
</dbReference>
<evidence type="ECO:0000259" key="27">
    <source>
        <dbReference type="Pfam" id="PF00905"/>
    </source>
</evidence>
<evidence type="ECO:0000256" key="2">
    <source>
        <dbReference type="ARBA" id="ARBA00004752"/>
    </source>
</evidence>
<evidence type="ECO:0000256" key="15">
    <source>
        <dbReference type="ARBA" id="ARBA00022960"/>
    </source>
</evidence>
<keyword evidence="13" id="KW-0812">Transmembrane</keyword>
<evidence type="ECO:0000256" key="20">
    <source>
        <dbReference type="ARBA" id="ARBA00023251"/>
    </source>
</evidence>
<evidence type="ECO:0000256" key="17">
    <source>
        <dbReference type="ARBA" id="ARBA00022984"/>
    </source>
</evidence>
<dbReference type="GO" id="GO:0008658">
    <property type="term" value="F:penicillin binding"/>
    <property type="evidence" value="ECO:0007669"/>
    <property type="project" value="InterPro"/>
</dbReference>
<dbReference type="Pfam" id="PF17092">
    <property type="entry name" value="PCB_OB"/>
    <property type="match status" value="1"/>
</dbReference>
<comment type="pathway">
    <text evidence="2">Cell wall biogenesis; peptidoglycan biosynthesis.</text>
</comment>
<evidence type="ECO:0000256" key="11">
    <source>
        <dbReference type="ARBA" id="ARBA00022676"/>
    </source>
</evidence>
<dbReference type="SUPFAM" id="SSF56601">
    <property type="entry name" value="beta-lactamase/transpeptidase-like"/>
    <property type="match status" value="1"/>
</dbReference>
<evidence type="ECO:0000256" key="23">
    <source>
        <dbReference type="ARBA" id="ARBA00034000"/>
    </source>
</evidence>
<dbReference type="InterPro" id="IPR012338">
    <property type="entry name" value="Beta-lactam/transpept-like"/>
</dbReference>
<organism evidence="30 31">
    <name type="scientific">Kinneretia aquatilis</name>
    <dbReference type="NCBI Taxonomy" id="2070761"/>
    <lineage>
        <taxon>Bacteria</taxon>
        <taxon>Pseudomonadati</taxon>
        <taxon>Pseudomonadota</taxon>
        <taxon>Betaproteobacteria</taxon>
        <taxon>Burkholderiales</taxon>
        <taxon>Sphaerotilaceae</taxon>
        <taxon>Roseateles</taxon>
    </lineage>
</organism>
<keyword evidence="16" id="KW-0735">Signal-anchor</keyword>
<accession>A0A2N8KT82</accession>
<evidence type="ECO:0000256" key="21">
    <source>
        <dbReference type="ARBA" id="ARBA00023268"/>
    </source>
</evidence>
<sequence>MLLGVAAALIYPTLPDLAELNDYQPKQSLRVFTSDEVLIGEFGTERRKYLPLDQIPKLMQDALLAIEDSNFYEHSGIYLPGILRAVVANATQGRTQGASTITQQLARTLYLTKKKVYSRKFVEALLAMKLESELSKQKILEVYMNQIYLGQRAYGFEAAAGAYYGKTLKDLSIAETAMLAGLPQNPAYANPAVNPERARRRQHLVINRMVDTGVITAEQAESAKAEKLHIRSPQDARVHAEFAAEMARDVVFEQYGEEAYTKGLRVYTTLVSQEQAAAYRALRRSLLELEKRKPYRGPEGFVALPDDEAERDSAIAQALAEHPDQDDLRAAVLLQTSAQKVRAVMQSGEELTLSGEALRGVHSALSDKAREASRLRPGAIVRVMRGAPSKAEPQGAWSIVQPPEAEGALVALEPGTGRVHALVGGFDFNRKQYNHATQAKRQPGSSFKPIVYSAALEQGVSPSTVVPDEPLVFGDWEPKNSDGKFDGLMSVRQALARSKNMVTIRITQLIGPARVREWASRFGIEIDAGRENLTLALGTSEVTPLQMASAYAVFANGGYRLPPVIIQRITDSKGQVLFEAPKAQLTEDQRAISERNAFVTASLLQEVTRSGTAARAQGTLRRPDLYGKTGTTNDAVDAWFAGFQPSLATVVWIGYDQPRSLGDRESGGGLALPVWIDFMSVALRNKPVQEIAPPAEGLLRGANGDWSFEEFAGEASIRAIGLDGTASLSPPSAASEVASAPLP</sequence>
<feature type="domain" description="Penicillin-binding protein transpeptidase" evidence="27">
    <location>
        <begin position="407"/>
        <end position="651"/>
    </location>
</feature>
<comment type="catalytic activity">
    <reaction evidence="23">
        <text>Preferential cleavage: (Ac)2-L-Lys-D-Ala-|-D-Ala. Also transpeptidation of peptidyl-alanyl moieties that are N-acyl substituents of D-alanine.</text>
        <dbReference type="EC" id="3.4.16.4"/>
    </reaction>
</comment>
<dbReference type="AlphaFoldDB" id="A0A2N8KT82"/>
<comment type="similarity">
    <text evidence="4">In the N-terminal section; belongs to the glycosyltransferase 51 family.</text>
</comment>
<dbReference type="EC" id="2.4.99.28" evidence="24"/>
<keyword evidence="20" id="KW-0046">Antibiotic resistance</keyword>
<dbReference type="InterPro" id="IPR036950">
    <property type="entry name" value="PBP_transglycosylase"/>
</dbReference>
<dbReference type="Gene3D" id="3.40.710.10">
    <property type="entry name" value="DD-peptidase/beta-lactamase superfamily"/>
    <property type="match status" value="2"/>
</dbReference>
<evidence type="ECO:0000256" key="26">
    <source>
        <dbReference type="ARBA" id="ARBA00060592"/>
    </source>
</evidence>
<dbReference type="InterPro" id="IPR001460">
    <property type="entry name" value="PCN-bd_Tpept"/>
</dbReference>
<evidence type="ECO:0000256" key="5">
    <source>
        <dbReference type="ARBA" id="ARBA00012448"/>
    </source>
</evidence>
<evidence type="ECO:0000256" key="13">
    <source>
        <dbReference type="ARBA" id="ARBA00022692"/>
    </source>
</evidence>
<dbReference type="SUPFAM" id="SSF53955">
    <property type="entry name" value="Lysozyme-like"/>
    <property type="match status" value="1"/>
</dbReference>
<dbReference type="InterPro" id="IPR001264">
    <property type="entry name" value="Glyco_trans_51"/>
</dbReference>
<comment type="pathway">
    <text evidence="26">Glycan biosynthesis.</text>
</comment>
<dbReference type="Gene3D" id="1.10.3810.10">
    <property type="entry name" value="Biosynthetic peptidoglycan transglycosylase-like"/>
    <property type="match status" value="1"/>
</dbReference>
<dbReference type="Proteomes" id="UP000235916">
    <property type="component" value="Unassembled WGS sequence"/>
</dbReference>
<dbReference type="OrthoDB" id="8865355at2"/>
<feature type="domain" description="Glycosyl transferase family 51" evidence="28">
    <location>
        <begin position="38"/>
        <end position="209"/>
    </location>
</feature>
<keyword evidence="7" id="KW-1003">Cell membrane</keyword>
<comment type="catalytic activity">
    <reaction evidence="25">
        <text>[GlcNAc-(1-&gt;4)-Mur2Ac(oyl-L-Ala-gamma-D-Glu-L-Lys-D-Ala-D-Ala)](n)-di-trans,octa-cis-undecaprenyl diphosphate + beta-D-GlcNAc-(1-&gt;4)-Mur2Ac(oyl-L-Ala-gamma-D-Glu-L-Lys-D-Ala-D-Ala)-di-trans,octa-cis-undecaprenyl diphosphate = [GlcNAc-(1-&gt;4)-Mur2Ac(oyl-L-Ala-gamma-D-Glu-L-Lys-D-Ala-D-Ala)](n+1)-di-trans,octa-cis-undecaprenyl diphosphate + di-trans,octa-cis-undecaprenyl diphosphate + H(+)</text>
        <dbReference type="Rhea" id="RHEA:23708"/>
        <dbReference type="Rhea" id="RHEA-COMP:9602"/>
        <dbReference type="Rhea" id="RHEA-COMP:9603"/>
        <dbReference type="ChEBI" id="CHEBI:15378"/>
        <dbReference type="ChEBI" id="CHEBI:58405"/>
        <dbReference type="ChEBI" id="CHEBI:60033"/>
        <dbReference type="ChEBI" id="CHEBI:78435"/>
        <dbReference type="EC" id="2.4.99.28"/>
    </reaction>
</comment>
<dbReference type="InterPro" id="IPR031376">
    <property type="entry name" value="PCB_OB"/>
</dbReference>
<dbReference type="GO" id="GO:0009002">
    <property type="term" value="F:serine-type D-Ala-D-Ala carboxypeptidase activity"/>
    <property type="evidence" value="ECO:0007669"/>
    <property type="project" value="UniProtKB-EC"/>
</dbReference>
<keyword evidence="19" id="KW-0472">Membrane</keyword>
<evidence type="ECO:0000256" key="7">
    <source>
        <dbReference type="ARBA" id="ARBA00022475"/>
    </source>
</evidence>
<dbReference type="NCBIfam" id="TIGR02074">
    <property type="entry name" value="PBP_1a_fam"/>
    <property type="match status" value="1"/>
</dbReference>
<dbReference type="InterPro" id="IPR023346">
    <property type="entry name" value="Lysozyme-like_dom_sf"/>
</dbReference>
<dbReference type="GO" id="GO:0046677">
    <property type="term" value="P:response to antibiotic"/>
    <property type="evidence" value="ECO:0007669"/>
    <property type="project" value="UniProtKB-KW"/>
</dbReference>
<dbReference type="GO" id="GO:0006508">
    <property type="term" value="P:proteolysis"/>
    <property type="evidence" value="ECO:0007669"/>
    <property type="project" value="UniProtKB-KW"/>
</dbReference>
<feature type="domain" description="Penicillin-binding protein OB-like" evidence="29">
    <location>
        <begin position="295"/>
        <end position="405"/>
    </location>
</feature>
<dbReference type="PANTHER" id="PTHR32282">
    <property type="entry name" value="BINDING PROTEIN TRANSPEPTIDASE, PUTATIVE-RELATED"/>
    <property type="match status" value="1"/>
</dbReference>
<keyword evidence="15" id="KW-0133">Cell shape</keyword>
<dbReference type="InterPro" id="IPR050396">
    <property type="entry name" value="Glycosyltr_51/Transpeptidase"/>
</dbReference>
<dbReference type="GO" id="GO:0071555">
    <property type="term" value="P:cell wall organization"/>
    <property type="evidence" value="ECO:0007669"/>
    <property type="project" value="UniProtKB-KW"/>
</dbReference>
<keyword evidence="9" id="KW-0121">Carboxypeptidase</keyword>
<evidence type="ECO:0000256" key="24">
    <source>
        <dbReference type="ARBA" id="ARBA00044770"/>
    </source>
</evidence>
<dbReference type="GO" id="GO:0008360">
    <property type="term" value="P:regulation of cell shape"/>
    <property type="evidence" value="ECO:0007669"/>
    <property type="project" value="UniProtKB-KW"/>
</dbReference>
<dbReference type="FunFam" id="1.10.3810.10:FF:000003">
    <property type="entry name" value="Penicillin-binding protein 1a"/>
    <property type="match status" value="1"/>
</dbReference>
<evidence type="ECO:0000256" key="6">
    <source>
        <dbReference type="ARBA" id="ARBA00018638"/>
    </source>
</evidence>
<keyword evidence="31" id="KW-1185">Reference proteome</keyword>
<dbReference type="UniPathway" id="UPA00219"/>
<evidence type="ECO:0000256" key="19">
    <source>
        <dbReference type="ARBA" id="ARBA00023136"/>
    </source>
</evidence>
<dbReference type="Pfam" id="PF00912">
    <property type="entry name" value="Transgly"/>
    <property type="match status" value="1"/>
</dbReference>
<evidence type="ECO:0000256" key="12">
    <source>
        <dbReference type="ARBA" id="ARBA00022679"/>
    </source>
</evidence>
<keyword evidence="17" id="KW-0573">Peptidoglycan synthesis</keyword>
<keyword evidence="8" id="KW-0997">Cell inner membrane</keyword>
<keyword evidence="18" id="KW-1133">Transmembrane helix</keyword>
<evidence type="ECO:0000256" key="18">
    <source>
        <dbReference type="ARBA" id="ARBA00022989"/>
    </source>
</evidence>
<dbReference type="GO" id="GO:0030288">
    <property type="term" value="C:outer membrane-bounded periplasmic space"/>
    <property type="evidence" value="ECO:0007669"/>
    <property type="project" value="TreeGrafter"/>
</dbReference>
<dbReference type="Pfam" id="PF00905">
    <property type="entry name" value="Transpeptidase"/>
    <property type="match status" value="1"/>
</dbReference>
<evidence type="ECO:0000259" key="28">
    <source>
        <dbReference type="Pfam" id="PF00912"/>
    </source>
</evidence>
<comment type="caution">
    <text evidence="30">The sequence shown here is derived from an EMBL/GenBank/DDBJ whole genome shotgun (WGS) entry which is preliminary data.</text>
</comment>
<proteinExistence type="inferred from homology"/>
<dbReference type="EC" id="3.4.16.4" evidence="5"/>
<evidence type="ECO:0000256" key="10">
    <source>
        <dbReference type="ARBA" id="ARBA00022670"/>
    </source>
</evidence>
<keyword evidence="22" id="KW-0961">Cell wall biogenesis/degradation</keyword>
<evidence type="ECO:0000313" key="31">
    <source>
        <dbReference type="Proteomes" id="UP000235916"/>
    </source>
</evidence>
<evidence type="ECO:0000256" key="8">
    <source>
        <dbReference type="ARBA" id="ARBA00022519"/>
    </source>
</evidence>
<reference evidence="30 31" key="1">
    <citation type="submission" date="2018-01" db="EMBL/GenBank/DDBJ databases">
        <title>Draft genome sequence of Paucibacter aquatile CR182 isolated from freshwater of the Nakdong River.</title>
        <authorList>
            <person name="Choi A."/>
            <person name="Chung E.J."/>
        </authorList>
    </citation>
    <scope>NUCLEOTIDE SEQUENCE [LARGE SCALE GENOMIC DNA]</scope>
    <source>
        <strain evidence="30 31">CR182</strain>
    </source>
</reference>
<keyword evidence="10" id="KW-0645">Protease</keyword>
<keyword evidence="14" id="KW-0378">Hydrolase</keyword>
<dbReference type="GO" id="GO:0009252">
    <property type="term" value="P:peptidoglycan biosynthetic process"/>
    <property type="evidence" value="ECO:0007669"/>
    <property type="project" value="UniProtKB-UniPathway"/>
</dbReference>
<evidence type="ECO:0000313" key="30">
    <source>
        <dbReference type="EMBL" id="PND36675.1"/>
    </source>
</evidence>
<dbReference type="GO" id="GO:0008955">
    <property type="term" value="F:peptidoglycan glycosyltransferase activity"/>
    <property type="evidence" value="ECO:0007669"/>
    <property type="project" value="UniProtKB-EC"/>
</dbReference>
<evidence type="ECO:0000256" key="22">
    <source>
        <dbReference type="ARBA" id="ARBA00023316"/>
    </source>
</evidence>
<gene>
    <name evidence="30" type="ORF">C1O66_22340</name>
</gene>
<evidence type="ECO:0000256" key="3">
    <source>
        <dbReference type="ARBA" id="ARBA00007090"/>
    </source>
</evidence>
<dbReference type="GO" id="GO:0005886">
    <property type="term" value="C:plasma membrane"/>
    <property type="evidence" value="ECO:0007669"/>
    <property type="project" value="UniProtKB-SubCell"/>
</dbReference>
<comment type="similarity">
    <text evidence="3">In the C-terminal section; belongs to the transpeptidase family.</text>
</comment>
<evidence type="ECO:0000256" key="25">
    <source>
        <dbReference type="ARBA" id="ARBA00049902"/>
    </source>
</evidence>
<evidence type="ECO:0000256" key="4">
    <source>
        <dbReference type="ARBA" id="ARBA00007739"/>
    </source>
</evidence>
<comment type="subcellular location">
    <subcellularLocation>
        <location evidence="1">Cell inner membrane</location>
        <topology evidence="1">Single-pass type II membrane protein</topology>
    </subcellularLocation>
</comment>
<keyword evidence="21" id="KW-0511">Multifunctional enzyme</keyword>
<evidence type="ECO:0000256" key="9">
    <source>
        <dbReference type="ARBA" id="ARBA00022645"/>
    </source>
</evidence>
<keyword evidence="12" id="KW-0808">Transferase</keyword>
<dbReference type="PANTHER" id="PTHR32282:SF27">
    <property type="entry name" value="PENICILLIN-BINDING PROTEIN 1A"/>
    <property type="match status" value="1"/>
</dbReference>
<evidence type="ECO:0000256" key="1">
    <source>
        <dbReference type="ARBA" id="ARBA00004249"/>
    </source>
</evidence>